<organism evidence="1">
    <name type="scientific">uncultured marine group II/III euryarchaeote AD1000_26_F08</name>
    <dbReference type="NCBI Taxonomy" id="1457745"/>
    <lineage>
        <taxon>Archaea</taxon>
        <taxon>Methanobacteriati</taxon>
        <taxon>Methanobacteriota</taxon>
        <taxon>environmental samples</taxon>
    </lineage>
</organism>
<dbReference type="EMBL" id="KF900374">
    <property type="protein sequence ID" value="AIE92708.1"/>
    <property type="molecule type" value="Genomic_DNA"/>
</dbReference>
<sequence length="138" mass="15935">MGQLRVQEYLDDVSELDIPSSQTEWYNVDVASLLIGSKVLGHEVDQSTGDSLLFLERSVMRCSPSEGKMQHFPKHLLHCFVDDNRCECNEHDGVLFRAELFSISPTEEQLCWERCCRSEMEIPDVQSRVARWLSWLNA</sequence>
<dbReference type="AlphaFoldDB" id="A0A075FN73"/>
<reference evidence="1" key="1">
    <citation type="journal article" date="2014" name="Genome Biol. Evol.">
        <title>Pangenome evidence for extensive interdomain horizontal transfer affecting lineage core and shell genes in uncultured planktonic thaumarchaeota and euryarchaeota.</title>
        <authorList>
            <person name="Deschamps P."/>
            <person name="Zivanovic Y."/>
            <person name="Moreira D."/>
            <person name="Rodriguez-Valera F."/>
            <person name="Lopez-Garcia P."/>
        </authorList>
    </citation>
    <scope>NUCLEOTIDE SEQUENCE</scope>
</reference>
<proteinExistence type="predicted"/>
<name>A0A075FN73_9EURY</name>
<accession>A0A075FN73</accession>
<evidence type="ECO:0000313" key="1">
    <source>
        <dbReference type="EMBL" id="AIE92708.1"/>
    </source>
</evidence>
<protein>
    <submittedName>
        <fullName evidence="1">Uncharacterized protein</fullName>
    </submittedName>
</protein>